<keyword evidence="7" id="KW-0067">ATP-binding</keyword>
<evidence type="ECO:0000259" key="12">
    <source>
        <dbReference type="Pfam" id="PF21445"/>
    </source>
</evidence>
<evidence type="ECO:0000256" key="9">
    <source>
        <dbReference type="ARBA" id="ARBA00023204"/>
    </source>
</evidence>
<feature type="compositionally biased region" description="Basic and acidic residues" evidence="10">
    <location>
        <begin position="1189"/>
        <end position="1206"/>
    </location>
</feature>
<feature type="domain" description="PD-(D/E)XK endonuclease-like" evidence="11">
    <location>
        <begin position="819"/>
        <end position="1058"/>
    </location>
</feature>
<dbReference type="GO" id="GO:0004527">
    <property type="term" value="F:exonuclease activity"/>
    <property type="evidence" value="ECO:0007669"/>
    <property type="project" value="UniProtKB-KW"/>
</dbReference>
<dbReference type="InterPro" id="IPR027417">
    <property type="entry name" value="P-loop_NTPase"/>
</dbReference>
<dbReference type="Gene3D" id="3.40.50.300">
    <property type="entry name" value="P-loop containing nucleotide triphosphate hydrolases"/>
    <property type="match status" value="4"/>
</dbReference>
<evidence type="ECO:0000256" key="1">
    <source>
        <dbReference type="ARBA" id="ARBA00022722"/>
    </source>
</evidence>
<feature type="compositionally biased region" description="Basic and acidic residues" evidence="10">
    <location>
        <begin position="1213"/>
        <end position="1224"/>
    </location>
</feature>
<keyword evidence="1" id="KW-0540">Nuclease</keyword>
<dbReference type="Proteomes" id="UP000242754">
    <property type="component" value="Unassembled WGS sequence"/>
</dbReference>
<keyword evidence="5" id="KW-0347">Helicase</keyword>
<evidence type="ECO:0000259" key="11">
    <source>
        <dbReference type="Pfam" id="PF12705"/>
    </source>
</evidence>
<dbReference type="RefSeq" id="WP_087031394.1">
    <property type="nucleotide sequence ID" value="NZ_FJNE01000002.1"/>
</dbReference>
<dbReference type="AlphaFoldDB" id="A0A143YA45"/>
<accession>A0A143YA45</accession>
<evidence type="ECO:0000313" key="14">
    <source>
        <dbReference type="Proteomes" id="UP000242754"/>
    </source>
</evidence>
<feature type="region of interest" description="Disordered" evidence="10">
    <location>
        <begin position="1189"/>
        <end position="1224"/>
    </location>
</feature>
<dbReference type="Pfam" id="PF12705">
    <property type="entry name" value="PDDEXK_1"/>
    <property type="match status" value="1"/>
</dbReference>
<evidence type="ECO:0000256" key="10">
    <source>
        <dbReference type="SAM" id="MobiDB-lite"/>
    </source>
</evidence>
<keyword evidence="3" id="KW-0227">DNA damage</keyword>
<keyword evidence="2" id="KW-0547">Nucleotide-binding</keyword>
<keyword evidence="9" id="KW-0234">DNA repair</keyword>
<dbReference type="GO" id="GO:0006281">
    <property type="term" value="P:DNA repair"/>
    <property type="evidence" value="ECO:0007669"/>
    <property type="project" value="UniProtKB-KW"/>
</dbReference>
<name>A0A143YA45_9LACT</name>
<dbReference type="EMBL" id="FJNE01000002">
    <property type="protein sequence ID" value="CZQ85667.1"/>
    <property type="molecule type" value="Genomic_DNA"/>
</dbReference>
<gene>
    <name evidence="13" type="ORF">Tpal_665</name>
</gene>
<protein>
    <submittedName>
        <fullName evidence="13">Exodeoxyribonuclease v gamma subunit</fullName>
    </submittedName>
</protein>
<dbReference type="SUPFAM" id="SSF52540">
    <property type="entry name" value="P-loop containing nucleoside triphosphate hydrolases"/>
    <property type="match status" value="1"/>
</dbReference>
<evidence type="ECO:0000256" key="3">
    <source>
        <dbReference type="ARBA" id="ARBA00022763"/>
    </source>
</evidence>
<proteinExistence type="predicted"/>
<evidence type="ECO:0000256" key="8">
    <source>
        <dbReference type="ARBA" id="ARBA00023125"/>
    </source>
</evidence>
<evidence type="ECO:0000313" key="13">
    <source>
        <dbReference type="EMBL" id="CZQ85667.1"/>
    </source>
</evidence>
<evidence type="ECO:0000256" key="6">
    <source>
        <dbReference type="ARBA" id="ARBA00022839"/>
    </source>
</evidence>
<dbReference type="PANTHER" id="PTHR30591:SF1">
    <property type="entry name" value="RECBCD ENZYME SUBUNIT RECC"/>
    <property type="match status" value="1"/>
</dbReference>
<organism evidence="13 14">
    <name type="scientific">Trichococcus palustris</name>
    <dbReference type="NCBI Taxonomy" id="140314"/>
    <lineage>
        <taxon>Bacteria</taxon>
        <taxon>Bacillati</taxon>
        <taxon>Bacillota</taxon>
        <taxon>Bacilli</taxon>
        <taxon>Lactobacillales</taxon>
        <taxon>Carnobacteriaceae</taxon>
        <taxon>Trichococcus</taxon>
    </lineage>
</organism>
<dbReference type="InterPro" id="IPR049035">
    <property type="entry name" value="ADDB_N"/>
</dbReference>
<evidence type="ECO:0000256" key="7">
    <source>
        <dbReference type="ARBA" id="ARBA00022840"/>
    </source>
</evidence>
<keyword evidence="8" id="KW-0238">DNA-binding</keyword>
<dbReference type="Pfam" id="PF21445">
    <property type="entry name" value="ADDB_N"/>
    <property type="match status" value="1"/>
</dbReference>
<dbReference type="InterPro" id="IPR038726">
    <property type="entry name" value="PDDEXK_AddAB-type"/>
</dbReference>
<dbReference type="GO" id="GO:0003677">
    <property type="term" value="F:DNA binding"/>
    <property type="evidence" value="ECO:0007669"/>
    <property type="project" value="UniProtKB-KW"/>
</dbReference>
<reference evidence="13 14" key="1">
    <citation type="submission" date="2016-02" db="EMBL/GenBank/DDBJ databases">
        <authorList>
            <person name="Wen L."/>
            <person name="He K."/>
            <person name="Yang H."/>
        </authorList>
    </citation>
    <scope>NUCLEOTIDE SEQUENCE [LARGE SCALE GENOMIC DNA]</scope>
    <source>
        <strain evidence="13">Trichococcus palustris</strain>
    </source>
</reference>
<keyword evidence="4" id="KW-0378">Hydrolase</keyword>
<keyword evidence="14" id="KW-1185">Reference proteome</keyword>
<feature type="domain" description="ATP-dependent helicase/deoxyribonuclease subunit B N-terminal" evidence="12">
    <location>
        <begin position="5"/>
        <end position="282"/>
    </location>
</feature>
<evidence type="ECO:0000256" key="2">
    <source>
        <dbReference type="ARBA" id="ARBA00022741"/>
    </source>
</evidence>
<evidence type="ECO:0000256" key="4">
    <source>
        <dbReference type="ARBA" id="ARBA00022801"/>
    </source>
</evidence>
<dbReference type="STRING" id="140314.SAMN04488076_101148"/>
<dbReference type="OrthoDB" id="9758506at2"/>
<keyword evidence="6" id="KW-0269">Exonuclease</keyword>
<sequence>MGLQFTLGKESADKKQAIYQKISRIMAEEPDANIFVLVPEHAKFEAEMSILDKLWELNGFKGQDMMGSMNLQTFSFSRLAWYLLKKSPIFQQQQLTEAGLSMLVRKILLEKENDLVLFRREANKEGFIQQLTDLFLELRSGRIEEEDLKGILAKQDDSSNGTDFQLKLEELTALYHAFNAALLDKYLEKESILEALAGVIATMDMQDTYIFIDGYYRFTARELQIVTTLLRAAKQVTITLALDKAYVSEPPAMHQLFYTAGSTYHMLYHLARGMGVHVMKDEWIAKDTDGYGAGILRLEEYWIASSDVNGNKLQDSFALTEEQQENIQIWGCETKQAEVFHVANHIKKLVAEEGYRYKDILILARTVEEYETIVKPIFDQSGMDVFYDKADAMKHHPFMDFIDALFRIRQNYWRYPDIMRLLRTELLTPAAHGNPEALEATLKEILQFREKVDVTENVLLAYGYEGNSWMSKQDWYFATFADENGNANQSAEDKKMQETANEVRNFLKDLLIPFYQKMVKAKTGREAATVLYHFLIAAKVDKQMIFWRDEALAQEDLTLARQQEQIWKVFLNLLDEYVELLGDSPFNAAAFHEILLTGFQNATFSLVPPSIDQVVFSSIEGARFEPSKVVFLMGMTQDHLPAQKETKSLLTQEDREQLSGSLSEEKYLHPTTAESMAAEPYVAYQAFLSGTEKVIFSYPMSSEDSKKSPKLSPYVSRIANALNIPVVVKPQDIADAGDTTAFLGTKEQNVSQLVHLLRKQRSTNETIPTLWKYILAYIAKDPETKAIMQQVFASLWHKNVPSKLTAPVAEQLYGKDLYLSVSQLERYFEDPYSHFLQYGLKLKERAKYELSAAGTGEFFHEALEQIVNQLKSKLIDTDNLTEETVQHIADEVLKILYGKEKYTILSTSNRMAFIRDQLGETIQKMAWVINQHGKRTALKNVRTEAVFGQMGGEAMLEGLHMPLKNGGTLHIRGKIDRIDLVNAGNENYLTILDYKSSAHSFNFSDAYYGLAMQMITYLDVALSNADKLLAGKTLPAGAFYLHVKNPFIKQNSFLTLEEYQQTIISDYKLKGLLLSDPAVLDTIDPAVESGQSSEVFPFNKLKGGNLGKKNELITLDEFNRLIGKNRANMVEAGEKILSGDLKLDPIKDRPYTPSVSGPYRAISQFDNTLPENRYRKYIKLSKEEVLAKIKEEQDKEQDKNQDEQHEPNGANHLNEETKQEGDER</sequence>
<evidence type="ECO:0000256" key="5">
    <source>
        <dbReference type="ARBA" id="ARBA00022806"/>
    </source>
</evidence>
<dbReference type="GO" id="GO:0006310">
    <property type="term" value="P:DNA recombination"/>
    <property type="evidence" value="ECO:0007669"/>
    <property type="project" value="TreeGrafter"/>
</dbReference>
<dbReference type="GO" id="GO:0004386">
    <property type="term" value="F:helicase activity"/>
    <property type="evidence" value="ECO:0007669"/>
    <property type="project" value="UniProtKB-KW"/>
</dbReference>
<dbReference type="PANTHER" id="PTHR30591">
    <property type="entry name" value="RECBCD ENZYME SUBUNIT RECC"/>
    <property type="match status" value="1"/>
</dbReference>
<dbReference type="GO" id="GO:0005524">
    <property type="term" value="F:ATP binding"/>
    <property type="evidence" value="ECO:0007669"/>
    <property type="project" value="UniProtKB-KW"/>
</dbReference>